<evidence type="ECO:0000313" key="1">
    <source>
        <dbReference type="EMBL" id="CAG8481441.1"/>
    </source>
</evidence>
<organism evidence="1 2">
    <name type="scientific">Acaulospora colombiana</name>
    <dbReference type="NCBI Taxonomy" id="27376"/>
    <lineage>
        <taxon>Eukaryota</taxon>
        <taxon>Fungi</taxon>
        <taxon>Fungi incertae sedis</taxon>
        <taxon>Mucoromycota</taxon>
        <taxon>Glomeromycotina</taxon>
        <taxon>Glomeromycetes</taxon>
        <taxon>Diversisporales</taxon>
        <taxon>Acaulosporaceae</taxon>
        <taxon>Acaulospora</taxon>
    </lineage>
</organism>
<keyword evidence="2" id="KW-1185">Reference proteome</keyword>
<protein>
    <submittedName>
        <fullName evidence="1">4968_t:CDS:1</fullName>
    </submittedName>
</protein>
<dbReference type="EMBL" id="CAJVPT010002453">
    <property type="protein sequence ID" value="CAG8481441.1"/>
    <property type="molecule type" value="Genomic_DNA"/>
</dbReference>
<sequence>MDIVAHHLHEKFPYYNNGQLSACRAMLVCSHQLNSFAVEWGLDRMVNVDLNQAKTNNRILGEALEAYIGAYYLDACTLYGDSNGHVKVRDLCIELVDPLLEQMMKTFLYIRINEAVQEKKLQLRLQRIKGAHAGISVNSQTSSADKKKSEKKAGASSDKTKEKPKDTVSKESQKVTGKVLSTKKEKVSTRQPDTSVKLKDSGKSPKKSVKSVQDEICESDNTASVKSTKMPQVSTKSSKCILPINTPSGKSESTMNPDKCKETAKKKENSQAKSQAAKNESPKLSRVSTKEPSTIAEPAPKVPVTQNIKIKLPRRSTGVSSNVTGKRKNPHLPDRPMTEFKELTTPQLAPTVGMSTPVKLNNVPHDIIASHFTIKKPRLIVPTMASSKSSNVQQKSKEVKKELLKVKKVAKVVAGNEPVKQIIAKAKGSVIKASAIQRINVNRLIEFLFFALLVAVEELTMSLFLPTQLKKRQEDLSKLSIQELTSKNCQKWAQEYLKEKLVGLEAEHDGIVVKTTELSECSGDADLNQRKGKLIPLIDMVIELRWSGVAPDGTEAVGKIRVPELLGEDCEFEVSVDEETSAKEPIKEVVRNHITPLMSEKFKNLGKDMVETHSKDVYIEPSKLGTSTPPRPITPIESTGASIDQTVNPTSYRTTPKPTSTNIINSTTITDTVELQTSANQVYETLLDPSLVAAWTRSRPDIFKHVGSSFSLFDGNITGTIVELTPNEKIVQKWRLKTWPEGHFSTVTLKFEQTSDRTIVHVTQEGVPVGEEEIVRRNWQSYYWNSIKSVFGYGLISQKPTISTKSQITSQDGSSIDAIAAVPALPFLPDPLLVFVPKISTD</sequence>
<comment type="caution">
    <text evidence="1">The sequence shown here is derived from an EMBL/GenBank/DDBJ whole genome shotgun (WGS) entry which is preliminary data.</text>
</comment>
<dbReference type="Proteomes" id="UP000789525">
    <property type="component" value="Unassembled WGS sequence"/>
</dbReference>
<gene>
    <name evidence="1" type="ORF">ACOLOM_LOCUS2003</name>
</gene>
<reference evidence="1" key="1">
    <citation type="submission" date="2021-06" db="EMBL/GenBank/DDBJ databases">
        <authorList>
            <person name="Kallberg Y."/>
            <person name="Tangrot J."/>
            <person name="Rosling A."/>
        </authorList>
    </citation>
    <scope>NUCLEOTIDE SEQUENCE</scope>
    <source>
        <strain evidence="1">CL356</strain>
    </source>
</reference>
<name>A0ACA9KM50_9GLOM</name>
<accession>A0ACA9KM50</accession>
<evidence type="ECO:0000313" key="2">
    <source>
        <dbReference type="Proteomes" id="UP000789525"/>
    </source>
</evidence>
<proteinExistence type="predicted"/>